<evidence type="ECO:0000256" key="1">
    <source>
        <dbReference type="ARBA" id="ARBA00010515"/>
    </source>
</evidence>
<evidence type="ECO:0000256" key="3">
    <source>
        <dbReference type="PROSITE-ProRule" id="PRU10038"/>
    </source>
</evidence>
<dbReference type="InterPro" id="IPR013094">
    <property type="entry name" value="AB_hydrolase_3"/>
</dbReference>
<organism evidence="5 6">
    <name type="scientific">Microbacterium yannicii</name>
    <dbReference type="NCBI Taxonomy" id="671622"/>
    <lineage>
        <taxon>Bacteria</taxon>
        <taxon>Bacillati</taxon>
        <taxon>Actinomycetota</taxon>
        <taxon>Actinomycetes</taxon>
        <taxon>Micrococcales</taxon>
        <taxon>Microbacteriaceae</taxon>
        <taxon>Microbacterium</taxon>
    </lineage>
</organism>
<dbReference type="GO" id="GO:0016787">
    <property type="term" value="F:hydrolase activity"/>
    <property type="evidence" value="ECO:0007669"/>
    <property type="project" value="UniProtKB-KW"/>
</dbReference>
<dbReference type="RefSeq" id="WP_194412835.1">
    <property type="nucleotide sequence ID" value="NZ_BAABKZ010000001.1"/>
</dbReference>
<dbReference type="Gene3D" id="3.40.50.1820">
    <property type="entry name" value="alpha/beta hydrolase"/>
    <property type="match status" value="1"/>
</dbReference>
<keyword evidence="2 5" id="KW-0378">Hydrolase</keyword>
<sequence>MTVDPQVAQVWAALIANGFRGFSAGSPEDARAAYRCIATSRESTAGSPQPVDIRDIVIRGIPARIYRPESAAVGVVAYFHGGGYVVGDLDTHDLSARLLCVEVGAVVISVDYRRAPEHRYPAASDDAATAVEWIIANVARLGAETPSVAVAGDSAGGNLAAVVAQRGVAEGWGLAAQALMYPNVDFSARDGSMREHATAPFLTRRDIEWFFAHYTGVAIDDAAAAPLLCDPGLNPLTAQSLSHLCPAVIATADCDPLRDQGAAYARALALAGTPTVYRNFPGLAHGFYPLQTVSRARDATAWFNGELRRLLLIDCEASGGTTQAPPATPS</sequence>
<evidence type="ECO:0000313" key="5">
    <source>
        <dbReference type="EMBL" id="GAA5088076.1"/>
    </source>
</evidence>
<feature type="active site" evidence="3">
    <location>
        <position position="154"/>
    </location>
</feature>
<evidence type="ECO:0000256" key="2">
    <source>
        <dbReference type="ARBA" id="ARBA00022801"/>
    </source>
</evidence>
<evidence type="ECO:0000313" key="6">
    <source>
        <dbReference type="Proteomes" id="UP001501407"/>
    </source>
</evidence>
<evidence type="ECO:0000259" key="4">
    <source>
        <dbReference type="Pfam" id="PF07859"/>
    </source>
</evidence>
<dbReference type="EMBL" id="BAABKZ010000001">
    <property type="protein sequence ID" value="GAA5088076.1"/>
    <property type="molecule type" value="Genomic_DNA"/>
</dbReference>
<name>A0ABP9LZN6_9MICO</name>
<keyword evidence="6" id="KW-1185">Reference proteome</keyword>
<dbReference type="SUPFAM" id="SSF53474">
    <property type="entry name" value="alpha/beta-Hydrolases"/>
    <property type="match status" value="1"/>
</dbReference>
<reference evidence="6" key="1">
    <citation type="journal article" date="2019" name="Int. J. Syst. Evol. Microbiol.">
        <title>The Global Catalogue of Microorganisms (GCM) 10K type strain sequencing project: providing services to taxonomists for standard genome sequencing and annotation.</title>
        <authorList>
            <consortium name="The Broad Institute Genomics Platform"/>
            <consortium name="The Broad Institute Genome Sequencing Center for Infectious Disease"/>
            <person name="Wu L."/>
            <person name="Ma J."/>
        </authorList>
    </citation>
    <scope>NUCLEOTIDE SEQUENCE [LARGE SCALE GENOMIC DNA]</scope>
    <source>
        <strain evidence="6">JCM 18959</strain>
    </source>
</reference>
<dbReference type="PANTHER" id="PTHR48081">
    <property type="entry name" value="AB HYDROLASE SUPERFAMILY PROTEIN C4A8.06C"/>
    <property type="match status" value="1"/>
</dbReference>
<comment type="caution">
    <text evidence="5">The sequence shown here is derived from an EMBL/GenBank/DDBJ whole genome shotgun (WGS) entry which is preliminary data.</text>
</comment>
<gene>
    <name evidence="5" type="ORF">GCM10025760_10050</name>
</gene>
<dbReference type="InterPro" id="IPR029058">
    <property type="entry name" value="AB_hydrolase_fold"/>
</dbReference>
<feature type="domain" description="Alpha/beta hydrolase fold-3" evidence="4">
    <location>
        <begin position="76"/>
        <end position="288"/>
    </location>
</feature>
<protein>
    <submittedName>
        <fullName evidence="5">Alpha/beta hydrolase</fullName>
    </submittedName>
</protein>
<dbReference type="InterPro" id="IPR050300">
    <property type="entry name" value="GDXG_lipolytic_enzyme"/>
</dbReference>
<dbReference type="PROSITE" id="PS01174">
    <property type="entry name" value="LIPASE_GDXG_SER"/>
    <property type="match status" value="1"/>
</dbReference>
<dbReference type="InterPro" id="IPR033140">
    <property type="entry name" value="Lipase_GDXG_put_SER_AS"/>
</dbReference>
<dbReference type="Pfam" id="PF07859">
    <property type="entry name" value="Abhydrolase_3"/>
    <property type="match status" value="1"/>
</dbReference>
<dbReference type="PANTHER" id="PTHR48081:SF8">
    <property type="entry name" value="ALPHA_BETA HYDROLASE FOLD-3 DOMAIN-CONTAINING PROTEIN-RELATED"/>
    <property type="match status" value="1"/>
</dbReference>
<proteinExistence type="inferred from homology"/>
<dbReference type="Proteomes" id="UP001501407">
    <property type="component" value="Unassembled WGS sequence"/>
</dbReference>
<comment type="similarity">
    <text evidence="1">Belongs to the 'GDXG' lipolytic enzyme family.</text>
</comment>
<accession>A0ABP9LZN6</accession>